<dbReference type="STRING" id="561177.ANHYDRO_00514"/>
<dbReference type="RefSeq" id="WP_004812958.1">
    <property type="nucleotide sequence ID" value="NZ_ABXA01000012.1"/>
</dbReference>
<sequence>MKIWVIGRSYPQDSNNMQGSFELEQAKMLAKHGHDVTYISCIFHPFKKVKNWRFANFTDDNVNIITYSQIYTIERMKFHFEPFKRMIWKKLLKYVEEKNGIPDIIHVHYPSNITVADTILSYKEYGVKIICTEHWSQVLTNKIDKYELNQLKKYVKYSDTFLSVSKSLKDSIIKLTKSDNIEILPNMVNKNFQISKEVSDKFIFVAVGALTKNKQFDKIIEAFNQQFSNEKNCKLRIIGDGKELKNLKNLVKKNKIQDKVIFEGRLSREETSKKVSESDVLVSFSKSETFCVPIIEAWACGIPVITSDSISVNDIWDNRLGFKIIGSTVMELSNYMSHIFENYEIFDKKYIRNYAISNYSEDAIYNKLIYYYSR</sequence>
<proteinExistence type="predicted"/>
<feature type="domain" description="Glycosyltransferase subfamily 4-like N-terminal" evidence="2">
    <location>
        <begin position="24"/>
        <end position="189"/>
    </location>
</feature>
<dbReference type="GO" id="GO:0016758">
    <property type="term" value="F:hexosyltransferase activity"/>
    <property type="evidence" value="ECO:0007669"/>
    <property type="project" value="TreeGrafter"/>
</dbReference>
<dbReference type="PANTHER" id="PTHR45947">
    <property type="entry name" value="SULFOQUINOVOSYL TRANSFERASE SQD2"/>
    <property type="match status" value="1"/>
</dbReference>
<accession>B6W7G8</accession>
<feature type="domain" description="Glycosyl transferase family 1" evidence="1">
    <location>
        <begin position="190"/>
        <end position="345"/>
    </location>
</feature>
<dbReference type="InterPro" id="IPR050194">
    <property type="entry name" value="Glycosyltransferase_grp1"/>
</dbReference>
<dbReference type="InterPro" id="IPR028098">
    <property type="entry name" value="Glyco_trans_4-like_N"/>
</dbReference>
<dbReference type="EMBL" id="ABXA01000012">
    <property type="protein sequence ID" value="EEB36711.1"/>
    <property type="molecule type" value="Genomic_DNA"/>
</dbReference>
<dbReference type="AlphaFoldDB" id="B6W7G8"/>
<dbReference type="Pfam" id="PF00534">
    <property type="entry name" value="Glycos_transf_1"/>
    <property type="match status" value="1"/>
</dbReference>
<dbReference type="eggNOG" id="COG0438">
    <property type="taxonomic scope" value="Bacteria"/>
</dbReference>
<dbReference type="InterPro" id="IPR001296">
    <property type="entry name" value="Glyco_trans_1"/>
</dbReference>
<keyword evidence="3" id="KW-0328">Glycosyltransferase</keyword>
<protein>
    <submittedName>
        <fullName evidence="3">Glycosyltransferase, group 1 family protein</fullName>
        <ecNumber evidence="3">2.4.-.-</ecNumber>
    </submittedName>
</protein>
<gene>
    <name evidence="3" type="ORF">ANHYDRO_00514</name>
</gene>
<dbReference type="EC" id="2.4.-.-" evidence="3"/>
<reference evidence="3 4" key="2">
    <citation type="submission" date="2008-10" db="EMBL/GenBank/DDBJ databases">
        <title>Draft genome sequence of Anaerococcus hydrogenalis (DSM 7454).</title>
        <authorList>
            <person name="Sudarsanam P."/>
            <person name="Ley R."/>
            <person name="Guruge J."/>
            <person name="Turnbaugh P.J."/>
            <person name="Mahowald M."/>
            <person name="Liep D."/>
            <person name="Gordon J."/>
        </authorList>
    </citation>
    <scope>NUCLEOTIDE SEQUENCE [LARGE SCALE GENOMIC DNA]</scope>
    <source>
        <strain evidence="3 4">DSM 7454</strain>
    </source>
</reference>
<evidence type="ECO:0000313" key="3">
    <source>
        <dbReference type="EMBL" id="EEB36711.1"/>
    </source>
</evidence>
<dbReference type="Proteomes" id="UP000005451">
    <property type="component" value="Unassembled WGS sequence"/>
</dbReference>
<dbReference type="Pfam" id="PF13439">
    <property type="entry name" value="Glyco_transf_4"/>
    <property type="match status" value="1"/>
</dbReference>
<evidence type="ECO:0000313" key="4">
    <source>
        <dbReference type="Proteomes" id="UP000005451"/>
    </source>
</evidence>
<name>B6W7G8_9FIRM</name>
<organism evidence="3 4">
    <name type="scientific">Anaerococcus hydrogenalis DSM 7454</name>
    <dbReference type="NCBI Taxonomy" id="561177"/>
    <lineage>
        <taxon>Bacteria</taxon>
        <taxon>Bacillati</taxon>
        <taxon>Bacillota</taxon>
        <taxon>Tissierellia</taxon>
        <taxon>Tissierellales</taxon>
        <taxon>Peptoniphilaceae</taxon>
        <taxon>Anaerococcus</taxon>
    </lineage>
</organism>
<keyword evidence="3" id="KW-0808">Transferase</keyword>
<dbReference type="Gene3D" id="3.40.50.2000">
    <property type="entry name" value="Glycogen Phosphorylase B"/>
    <property type="match status" value="2"/>
</dbReference>
<dbReference type="SUPFAM" id="SSF53756">
    <property type="entry name" value="UDP-Glycosyltransferase/glycogen phosphorylase"/>
    <property type="match status" value="1"/>
</dbReference>
<evidence type="ECO:0000259" key="1">
    <source>
        <dbReference type="Pfam" id="PF00534"/>
    </source>
</evidence>
<reference evidence="3 4" key="1">
    <citation type="submission" date="2008-09" db="EMBL/GenBank/DDBJ databases">
        <authorList>
            <person name="Fulton L."/>
            <person name="Clifton S."/>
            <person name="Fulton B."/>
            <person name="Xu J."/>
            <person name="Minx P."/>
            <person name="Pepin K.H."/>
            <person name="Johnson M."/>
            <person name="Thiruvilangam P."/>
            <person name="Bhonagiri V."/>
            <person name="Nash W.E."/>
            <person name="Mardis E.R."/>
            <person name="Wilson R.K."/>
        </authorList>
    </citation>
    <scope>NUCLEOTIDE SEQUENCE [LARGE SCALE GENOMIC DNA]</scope>
    <source>
        <strain evidence="3 4">DSM 7454</strain>
    </source>
</reference>
<comment type="caution">
    <text evidence="3">The sequence shown here is derived from an EMBL/GenBank/DDBJ whole genome shotgun (WGS) entry which is preliminary data.</text>
</comment>
<evidence type="ECO:0000259" key="2">
    <source>
        <dbReference type="Pfam" id="PF13439"/>
    </source>
</evidence>
<dbReference type="PANTHER" id="PTHR45947:SF3">
    <property type="entry name" value="SULFOQUINOVOSYL TRANSFERASE SQD2"/>
    <property type="match status" value="1"/>
</dbReference>